<comment type="caution">
    <text evidence="2">The sequence shown here is derived from an EMBL/GenBank/DDBJ whole genome shotgun (WGS) entry which is preliminary data.</text>
</comment>
<dbReference type="OrthoDB" id="1045786at2"/>
<reference evidence="2 3" key="1">
    <citation type="journal article" date="2015" name="Int. J. Syst. Evol. Microbiol.">
        <title>Mariniphaga sediminis sp. nov., isolated from coastal sediment.</title>
        <authorList>
            <person name="Wang F.Q."/>
            <person name="Shen Q.Y."/>
            <person name="Chen G.J."/>
            <person name="Du Z.J."/>
        </authorList>
    </citation>
    <scope>NUCLEOTIDE SEQUENCE [LARGE SCALE GENOMIC DNA]</scope>
    <source>
        <strain evidence="2 3">SY21</strain>
    </source>
</reference>
<keyword evidence="3" id="KW-1185">Reference proteome</keyword>
<accession>A0A399CYR4</accession>
<feature type="domain" description="DUF4466" evidence="1">
    <location>
        <begin position="24"/>
        <end position="328"/>
    </location>
</feature>
<evidence type="ECO:0000313" key="2">
    <source>
        <dbReference type="EMBL" id="RIH63632.1"/>
    </source>
</evidence>
<organism evidence="2 3">
    <name type="scientific">Mariniphaga sediminis</name>
    <dbReference type="NCBI Taxonomy" id="1628158"/>
    <lineage>
        <taxon>Bacteria</taxon>
        <taxon>Pseudomonadati</taxon>
        <taxon>Bacteroidota</taxon>
        <taxon>Bacteroidia</taxon>
        <taxon>Marinilabiliales</taxon>
        <taxon>Prolixibacteraceae</taxon>
        <taxon>Mariniphaga</taxon>
    </lineage>
</organism>
<dbReference type="InterPro" id="IPR041873">
    <property type="entry name" value="PARMER_03128_N"/>
</dbReference>
<dbReference type="CDD" id="cd07472">
    <property type="entry name" value="HmuY_like"/>
    <property type="match status" value="1"/>
</dbReference>
<evidence type="ECO:0000259" key="1">
    <source>
        <dbReference type="Pfam" id="PF14725"/>
    </source>
</evidence>
<dbReference type="EMBL" id="QWET01000018">
    <property type="protein sequence ID" value="RIH63632.1"/>
    <property type="molecule type" value="Genomic_DNA"/>
</dbReference>
<dbReference type="Pfam" id="PF14725">
    <property type="entry name" value="DUF4466"/>
    <property type="match status" value="1"/>
</dbReference>
<name>A0A399CYR4_9BACT</name>
<dbReference type="AlphaFoldDB" id="A0A399CYR4"/>
<proteinExistence type="predicted"/>
<dbReference type="CDD" id="cd12106">
    <property type="entry name" value="PARMER_03128_N"/>
    <property type="match status" value="1"/>
</dbReference>
<protein>
    <submittedName>
        <fullName evidence="2">DUF4466 domain-containing protein</fullName>
    </submittedName>
</protein>
<dbReference type="Gene3D" id="2.60.40.3550">
    <property type="entry name" value="Domain of unknown function DUF4466"/>
    <property type="match status" value="1"/>
</dbReference>
<dbReference type="RefSeq" id="WP_119351441.1">
    <property type="nucleotide sequence ID" value="NZ_QWET01000018.1"/>
</dbReference>
<evidence type="ECO:0000313" key="3">
    <source>
        <dbReference type="Proteomes" id="UP000266441"/>
    </source>
</evidence>
<dbReference type="PROSITE" id="PS51257">
    <property type="entry name" value="PROKAR_LIPOPROTEIN"/>
    <property type="match status" value="1"/>
</dbReference>
<sequence>MKNIFFNICKLIFLAVIIVSCEETEYSIPELKPGLKNDCIKHSLGPNVLGQNIEFAYAMALKPEEGILLKAEVEASIAGAEGTYLENKSYYTNGSGINVGVEVGEASVSSGNKTTVTFNKDTCAATLRYFYKVPEEARGKMITFKFSATANNGESVSYEMGPYKVREMDMILDLVATNEEACYISISDMAVYNAAEAAEKPDNIDLVYLYRAIPGISFNHALVSPSAESQYLPEVVLPSNVNNKSKVIKAWNVQDQQLARLHYGVFVDDSDIEQIDFSNAADFAINMKKESGLWVETEDGKYRAYIFINKVKVDDSSEEMTLSLKRLQVK</sequence>
<dbReference type="Proteomes" id="UP000266441">
    <property type="component" value="Unassembled WGS sequence"/>
</dbReference>
<dbReference type="InterPro" id="IPR028072">
    <property type="entry name" value="DUF4466"/>
</dbReference>
<gene>
    <name evidence="2" type="ORF">D1164_18800</name>
</gene>